<dbReference type="Proteomes" id="UP000177392">
    <property type="component" value="Unassembled WGS sequence"/>
</dbReference>
<dbReference type="AlphaFoldDB" id="A0A1G2K5N5"/>
<accession>A0A1G2K5N5</accession>
<organism evidence="1 2">
    <name type="scientific">Candidatus Sungbacteria bacterium GWC2_49_10</name>
    <dbReference type="NCBI Taxonomy" id="1802263"/>
    <lineage>
        <taxon>Bacteria</taxon>
        <taxon>Candidatus Sungiibacteriota</taxon>
    </lineage>
</organism>
<name>A0A1G2K5N5_9BACT</name>
<reference evidence="1 2" key="1">
    <citation type="journal article" date="2016" name="Nat. Commun.">
        <title>Thousands of microbial genomes shed light on interconnected biogeochemical processes in an aquifer system.</title>
        <authorList>
            <person name="Anantharaman K."/>
            <person name="Brown C.T."/>
            <person name="Hug L.A."/>
            <person name="Sharon I."/>
            <person name="Castelle C.J."/>
            <person name="Probst A.J."/>
            <person name="Thomas B.C."/>
            <person name="Singh A."/>
            <person name="Wilkins M.J."/>
            <person name="Karaoz U."/>
            <person name="Brodie E.L."/>
            <person name="Williams K.H."/>
            <person name="Hubbard S.S."/>
            <person name="Banfield J.F."/>
        </authorList>
    </citation>
    <scope>NUCLEOTIDE SEQUENCE [LARGE SCALE GENOMIC DNA]</scope>
</reference>
<comment type="caution">
    <text evidence="1">The sequence shown here is derived from an EMBL/GenBank/DDBJ whole genome shotgun (WGS) entry which is preliminary data.</text>
</comment>
<protein>
    <submittedName>
        <fullName evidence="1">Uncharacterized protein</fullName>
    </submittedName>
</protein>
<proteinExistence type="predicted"/>
<sequence length="93" mass="10371">MEMSVVFVGPYVYIKYNDAEGENRTPYASLFQGSGLSHHPKKCFLGAGRLCRIIVGTHPLVSTPFPILEPIGIWLGIVSSFLKSFPEFTQFFS</sequence>
<gene>
    <name evidence="1" type="ORF">A2131_02665</name>
</gene>
<evidence type="ECO:0000313" key="2">
    <source>
        <dbReference type="Proteomes" id="UP000177392"/>
    </source>
</evidence>
<dbReference type="EMBL" id="MHQB01000003">
    <property type="protein sequence ID" value="OGZ94754.1"/>
    <property type="molecule type" value="Genomic_DNA"/>
</dbReference>
<evidence type="ECO:0000313" key="1">
    <source>
        <dbReference type="EMBL" id="OGZ94754.1"/>
    </source>
</evidence>